<feature type="compositionally biased region" description="Polar residues" evidence="4">
    <location>
        <begin position="445"/>
        <end position="459"/>
    </location>
</feature>
<reference evidence="5 6" key="1">
    <citation type="journal article" date="2015" name="Genome Biol. Evol.">
        <title>Comparative Genomics of a Bacterivorous Green Alga Reveals Evolutionary Causalities and Consequences of Phago-Mixotrophic Mode of Nutrition.</title>
        <authorList>
            <person name="Burns J.A."/>
            <person name="Paasch A."/>
            <person name="Narechania A."/>
            <person name="Kim E."/>
        </authorList>
    </citation>
    <scope>NUCLEOTIDE SEQUENCE [LARGE SCALE GENOMIC DNA]</scope>
    <source>
        <strain evidence="5 6">PLY_AMNH</strain>
    </source>
</reference>
<dbReference type="AlphaFoldDB" id="A0AAE0C8X7"/>
<comment type="caution">
    <text evidence="5">The sequence shown here is derived from an EMBL/GenBank/DDBJ whole genome shotgun (WGS) entry which is preliminary data.</text>
</comment>
<dbReference type="SMART" id="SM00028">
    <property type="entry name" value="TPR"/>
    <property type="match status" value="7"/>
</dbReference>
<dbReference type="PANTHER" id="PTHR45641">
    <property type="entry name" value="TETRATRICOPEPTIDE REPEAT PROTEIN (AFU_ORTHOLOGUE AFUA_6G03870)"/>
    <property type="match status" value="1"/>
</dbReference>
<dbReference type="PANTHER" id="PTHR45641:SF19">
    <property type="entry name" value="NEPHROCYSTIN-3"/>
    <property type="match status" value="1"/>
</dbReference>
<feature type="compositionally biased region" description="Low complexity" evidence="4">
    <location>
        <begin position="460"/>
        <end position="474"/>
    </location>
</feature>
<feature type="compositionally biased region" description="Low complexity" evidence="4">
    <location>
        <begin position="16"/>
        <end position="33"/>
    </location>
</feature>
<evidence type="ECO:0008006" key="7">
    <source>
        <dbReference type="Google" id="ProtNLM"/>
    </source>
</evidence>
<protein>
    <recommendedName>
        <fullName evidence="7">Kinesin light chain</fullName>
    </recommendedName>
</protein>
<evidence type="ECO:0000256" key="4">
    <source>
        <dbReference type="SAM" id="MobiDB-lite"/>
    </source>
</evidence>
<keyword evidence="1" id="KW-0677">Repeat</keyword>
<name>A0AAE0C8X7_9CHLO</name>
<dbReference type="EMBL" id="LGRX02026617">
    <property type="protein sequence ID" value="KAK3250577.1"/>
    <property type="molecule type" value="Genomic_DNA"/>
</dbReference>
<dbReference type="SUPFAM" id="SSF48452">
    <property type="entry name" value="TPR-like"/>
    <property type="match status" value="3"/>
</dbReference>
<dbReference type="InterPro" id="IPR019734">
    <property type="entry name" value="TPR_rpt"/>
</dbReference>
<accession>A0AAE0C8X7</accession>
<evidence type="ECO:0000256" key="1">
    <source>
        <dbReference type="ARBA" id="ARBA00022737"/>
    </source>
</evidence>
<dbReference type="PROSITE" id="PS50005">
    <property type="entry name" value="TPR"/>
    <property type="match status" value="1"/>
</dbReference>
<gene>
    <name evidence="5" type="ORF">CYMTET_40046</name>
</gene>
<evidence type="ECO:0000313" key="5">
    <source>
        <dbReference type="EMBL" id="KAK3250577.1"/>
    </source>
</evidence>
<dbReference type="InterPro" id="IPR011990">
    <property type="entry name" value="TPR-like_helical_dom_sf"/>
</dbReference>
<keyword evidence="6" id="KW-1185">Reference proteome</keyword>
<dbReference type="Proteomes" id="UP001190700">
    <property type="component" value="Unassembled WGS sequence"/>
</dbReference>
<feature type="region of interest" description="Disordered" evidence="4">
    <location>
        <begin position="1"/>
        <end position="33"/>
    </location>
</feature>
<dbReference type="Gene3D" id="1.25.40.10">
    <property type="entry name" value="Tetratricopeptide repeat domain"/>
    <property type="match status" value="3"/>
</dbReference>
<organism evidence="5 6">
    <name type="scientific">Cymbomonas tetramitiformis</name>
    <dbReference type="NCBI Taxonomy" id="36881"/>
    <lineage>
        <taxon>Eukaryota</taxon>
        <taxon>Viridiplantae</taxon>
        <taxon>Chlorophyta</taxon>
        <taxon>Pyramimonadophyceae</taxon>
        <taxon>Pyramimonadales</taxon>
        <taxon>Pyramimonadaceae</taxon>
        <taxon>Cymbomonas</taxon>
    </lineage>
</organism>
<keyword evidence="2 3" id="KW-0802">TPR repeat</keyword>
<evidence type="ECO:0000256" key="2">
    <source>
        <dbReference type="ARBA" id="ARBA00022803"/>
    </source>
</evidence>
<feature type="region of interest" description="Disordered" evidence="4">
    <location>
        <begin position="442"/>
        <end position="474"/>
    </location>
</feature>
<dbReference type="PRINTS" id="PR00381">
    <property type="entry name" value="KINESINLIGHT"/>
</dbReference>
<evidence type="ECO:0000256" key="3">
    <source>
        <dbReference type="PROSITE-ProRule" id="PRU00339"/>
    </source>
</evidence>
<proteinExistence type="predicted"/>
<dbReference type="Pfam" id="PF13424">
    <property type="entry name" value="TPR_12"/>
    <property type="match status" value="2"/>
</dbReference>
<sequence length="474" mass="53112">MEDFSQLYEETERLRSASSSSSRRGSASRSTSLILTSGERELSRWGSRLRALAQKSRRWISPLTGDSQLPNSEKERAVMQKLAIEIVELRKMNDEPQAKADALTRVADTLVEAESYEEALSFMDERLKINQELYGIYSEVVAADFQTIGSLSRKIGDAEQAETVLNYAVRIHERLFGASHPTVARTLGRLGQVYCELEKFDKADAVYRRALNIQTDAHGPDHLHVAHALNNLASLLTATGAFDEAEELYRRSVPILKTVHGDSHHHIGITLNNLALTLSLMGKYDEALPIRKRCIEIGEELLGEGHADLAVWLNNLGELLSQQEKHEEAQKVLERAVSLKRTAFAGRAELSLITALNNLAIAYKKLHLQEKAYNTFLEGYEMGCMLLSSESPELREIEENLFSCSPTPEADRKMLEVDRRLKRASTETSILMCEDNDPAEDYLTSMHSPLSRTSTQLPLSSTSRTYSRSRSGIS</sequence>
<feature type="repeat" description="TPR" evidence="3">
    <location>
        <begin position="184"/>
        <end position="217"/>
    </location>
</feature>
<evidence type="ECO:0000313" key="6">
    <source>
        <dbReference type="Proteomes" id="UP001190700"/>
    </source>
</evidence>